<dbReference type="InterPro" id="IPR051380">
    <property type="entry name" value="pH-response_reg_palI/RIM9"/>
</dbReference>
<accession>A0ABR3JAS6</accession>
<keyword evidence="3" id="KW-1185">Reference proteome</keyword>
<dbReference type="InterPro" id="IPR009571">
    <property type="entry name" value="SUR7/Rim9-like_fungi"/>
</dbReference>
<evidence type="ECO:0000313" key="2">
    <source>
        <dbReference type="EMBL" id="KAL0952788.1"/>
    </source>
</evidence>
<sequence>MSRLFCIPGIVFLLCATVLSFLTSISLPYLTKIDIARVNFGNAGGAGTVQSGINELRVSFQKVLSSFGMAVADDLRFRIACDQLGVWAHCAYDENGTRTCSKAQTGYTINIASSTNRQSEVTIGSSWTRGLAVHPLATAVTFIAFLLSFSTHRAVTLVSSLVCFLAALLTLIAFAIDIALFVYVRHQAKKVDGLEPDTDAGTGFWLTFVTLILLLISGCTVCLGRRRDRMAGATPAAYPVETDKPKKQPFWARFKKNKA</sequence>
<feature type="transmembrane region" description="Helical" evidence="1">
    <location>
        <begin position="161"/>
        <end position="184"/>
    </location>
</feature>
<evidence type="ECO:0000256" key="1">
    <source>
        <dbReference type="SAM" id="Phobius"/>
    </source>
</evidence>
<dbReference type="Pfam" id="PF06687">
    <property type="entry name" value="SUR7"/>
    <property type="match status" value="1"/>
</dbReference>
<feature type="transmembrane region" description="Helical" evidence="1">
    <location>
        <begin position="131"/>
        <end position="149"/>
    </location>
</feature>
<protein>
    <recommendedName>
        <fullName evidence="4">Pali-domain-containing protein</fullName>
    </recommendedName>
</protein>
<keyword evidence="1" id="KW-0812">Transmembrane</keyword>
<feature type="transmembrane region" description="Helical" evidence="1">
    <location>
        <begin position="204"/>
        <end position="223"/>
    </location>
</feature>
<dbReference type="PANTHER" id="PTHR28013">
    <property type="entry name" value="PROTEIN DCV1-RELATED"/>
    <property type="match status" value="1"/>
</dbReference>
<dbReference type="Proteomes" id="UP001556367">
    <property type="component" value="Unassembled WGS sequence"/>
</dbReference>
<evidence type="ECO:0000313" key="3">
    <source>
        <dbReference type="Proteomes" id="UP001556367"/>
    </source>
</evidence>
<evidence type="ECO:0008006" key="4">
    <source>
        <dbReference type="Google" id="ProtNLM"/>
    </source>
</evidence>
<name>A0ABR3JAS6_9AGAR</name>
<reference evidence="3" key="1">
    <citation type="submission" date="2024-06" db="EMBL/GenBank/DDBJ databases">
        <title>Multi-omics analyses provide insights into the biosynthesis of the anticancer antibiotic pleurotin in Hohenbuehelia grisea.</title>
        <authorList>
            <person name="Weaver J.A."/>
            <person name="Alberti F."/>
        </authorList>
    </citation>
    <scope>NUCLEOTIDE SEQUENCE [LARGE SCALE GENOMIC DNA]</scope>
    <source>
        <strain evidence="3">T-177</strain>
    </source>
</reference>
<gene>
    <name evidence="2" type="ORF">HGRIS_007013</name>
</gene>
<dbReference type="EMBL" id="JASNQZ010000010">
    <property type="protein sequence ID" value="KAL0952788.1"/>
    <property type="molecule type" value="Genomic_DNA"/>
</dbReference>
<keyword evidence="1" id="KW-0472">Membrane</keyword>
<dbReference type="PANTHER" id="PTHR28013:SF4">
    <property type="entry name" value="MARVEL DOMAIN-CONTAINING PROTEIN"/>
    <property type="match status" value="1"/>
</dbReference>
<dbReference type="Gene3D" id="1.20.140.150">
    <property type="match status" value="1"/>
</dbReference>
<proteinExistence type="predicted"/>
<comment type="caution">
    <text evidence="2">The sequence shown here is derived from an EMBL/GenBank/DDBJ whole genome shotgun (WGS) entry which is preliminary data.</text>
</comment>
<organism evidence="2 3">
    <name type="scientific">Hohenbuehelia grisea</name>
    <dbReference type="NCBI Taxonomy" id="104357"/>
    <lineage>
        <taxon>Eukaryota</taxon>
        <taxon>Fungi</taxon>
        <taxon>Dikarya</taxon>
        <taxon>Basidiomycota</taxon>
        <taxon>Agaricomycotina</taxon>
        <taxon>Agaricomycetes</taxon>
        <taxon>Agaricomycetidae</taxon>
        <taxon>Agaricales</taxon>
        <taxon>Pleurotineae</taxon>
        <taxon>Pleurotaceae</taxon>
        <taxon>Hohenbuehelia</taxon>
    </lineage>
</organism>
<keyword evidence="1" id="KW-1133">Transmembrane helix</keyword>